<dbReference type="Gene3D" id="3.40.630.10">
    <property type="entry name" value="Zn peptidases"/>
    <property type="match status" value="1"/>
</dbReference>
<keyword evidence="5 15" id="KW-0812">Transmembrane</keyword>
<dbReference type="AlphaFoldDB" id="A0A834MM93"/>
<dbReference type="PANTHER" id="PTHR12147:SF22">
    <property type="entry name" value="ENDOPLASMIC RETICULUM METALLOPEPTIDASE 1"/>
    <property type="match status" value="1"/>
</dbReference>
<keyword evidence="8" id="KW-0256">Endoplasmic reticulum</keyword>
<evidence type="ECO:0000259" key="16">
    <source>
        <dbReference type="Pfam" id="PF04389"/>
    </source>
</evidence>
<dbReference type="InterPro" id="IPR053973">
    <property type="entry name" value="ERMP1-like_C"/>
</dbReference>
<comment type="similarity">
    <text evidence="3">Belongs to the peptidase M28 family.</text>
</comment>
<protein>
    <recommendedName>
        <fullName evidence="14">FXNA-like protease</fullName>
    </recommendedName>
</protein>
<feature type="domain" description="Peptidase M28" evidence="16">
    <location>
        <begin position="141"/>
        <end position="331"/>
    </location>
</feature>
<feature type="transmembrane region" description="Helical" evidence="15">
    <location>
        <begin position="25"/>
        <end position="45"/>
    </location>
</feature>
<accession>A0A834MM93</accession>
<evidence type="ECO:0000256" key="12">
    <source>
        <dbReference type="ARBA" id="ARBA00023136"/>
    </source>
</evidence>
<evidence type="ECO:0000256" key="9">
    <source>
        <dbReference type="ARBA" id="ARBA00022833"/>
    </source>
</evidence>
<evidence type="ECO:0000256" key="7">
    <source>
        <dbReference type="ARBA" id="ARBA00022801"/>
    </source>
</evidence>
<evidence type="ECO:0000256" key="5">
    <source>
        <dbReference type="ARBA" id="ARBA00022692"/>
    </source>
</evidence>
<sequence length="858" mass="97790">MGWKSKNTYSFDSESTKESLHSNPFYIGLLVIVLLTGLFGVVIYLDSLLPSAIVQENKDYTVFNAQRASKDVLYLTQLGPRIVGSHENEQITYYYLMNRINDIIYTRNKNQNIEIDVQEVSGAYSFKRSEGFINTYYSVKNIIVKFHGINSTNSVLVNSHFDSAPTSPGGSDDGINVAVMLEILKIFSQQEETPWHNIIFLFNGAEESPLLASHGFITQHKWAKDCKVVVNLDAAGYGGKIILFQTGPETPWLVKYYSNVPHPYGQAAGEEIFQSGIIPSDTDFRIFRDFGGLVGLDMAFIKDGYRYHTSYDDGDFPLGSYQHAGDNVLSLLKDLANSPELYDKIPSEGKSVYFDVFGLFFVNYTTTLASAINIVAIGLSLVVFIYSFIKFKLGLCKYNIQYFCYVLGAILGSWLLCVIFVFSLGMVLDLLGKSMSWYANPWLLYGLYVIPTVAISGSLLFLTNHQNVSLGIRSQIQANCLRLIWTIVVAFGVYFNIRATYAIMIPVVFNSLAFFTIYLLRLEYSIKTWQWIYLLFNILPCMNLMYQAVTTLSLFVPITGRMGSHRNPELLMGLMTFFFTILIVSPITIFTNTLRKVKFYFITLGIIFMAFLVVVFTPWGFPYNNTNGPHPQRHWILHTSRQFFNGSGELVKKDSGYFLLNMDRNSPNILRSHVMDLNRASPVNEYCEKYPACGLPLSHPLMLQIVDYSTWIPASQLILKEVNFTVNSIEKESPSKLIYNVSCIGPDRMTVYLVPKSNVTVQNISLVQELYTPQHQFRGRPMYFILYQATKDNLDFQFTFTVEVPDNWDGPTVDFVVIGRYAHDKRYPRTPPFLNFLSQFPTWTDKIAWLSTYQAYVI</sequence>
<comment type="cofactor">
    <cofactor evidence="1">
        <name>Zn(2+)</name>
        <dbReference type="ChEBI" id="CHEBI:29105"/>
    </cofactor>
</comment>
<dbReference type="InterPro" id="IPR048024">
    <property type="entry name" value="Fxna-like_M28_dom"/>
</dbReference>
<evidence type="ECO:0000256" key="13">
    <source>
        <dbReference type="ARBA" id="ARBA00023180"/>
    </source>
</evidence>
<dbReference type="Proteomes" id="UP000625711">
    <property type="component" value="Unassembled WGS sequence"/>
</dbReference>
<dbReference type="SUPFAM" id="SSF53187">
    <property type="entry name" value="Zn-dependent exopeptidases"/>
    <property type="match status" value="1"/>
</dbReference>
<dbReference type="Pfam" id="PF22249">
    <property type="entry name" value="ERMP1-TM"/>
    <property type="match status" value="1"/>
</dbReference>
<gene>
    <name evidence="19" type="ORF">GWI33_000031</name>
</gene>
<feature type="transmembrane region" description="Helical" evidence="15">
    <location>
        <begin position="400"/>
        <end position="422"/>
    </location>
</feature>
<evidence type="ECO:0000256" key="14">
    <source>
        <dbReference type="ARBA" id="ARBA00078796"/>
    </source>
</evidence>
<feature type="transmembrane region" description="Helical" evidence="15">
    <location>
        <begin position="501"/>
        <end position="520"/>
    </location>
</feature>
<evidence type="ECO:0000256" key="8">
    <source>
        <dbReference type="ARBA" id="ARBA00022824"/>
    </source>
</evidence>
<evidence type="ECO:0000256" key="15">
    <source>
        <dbReference type="SAM" id="Phobius"/>
    </source>
</evidence>
<feature type="domain" description="Endoplasmic reticulum metallopeptidase 1-like C-terminal" evidence="17">
    <location>
        <begin position="629"/>
        <end position="856"/>
    </location>
</feature>
<feature type="transmembrane region" description="Helical" evidence="15">
    <location>
        <begin position="442"/>
        <end position="464"/>
    </location>
</feature>
<reference evidence="19" key="1">
    <citation type="submission" date="2020-08" db="EMBL/GenBank/DDBJ databases">
        <title>Genome sequencing and assembly of the red palm weevil Rhynchophorus ferrugineus.</title>
        <authorList>
            <person name="Dias G.B."/>
            <person name="Bergman C.M."/>
            <person name="Manee M."/>
        </authorList>
    </citation>
    <scope>NUCLEOTIDE SEQUENCE</scope>
    <source>
        <strain evidence="19">AA-2017</strain>
        <tissue evidence="19">Whole larva</tissue>
    </source>
</reference>
<keyword evidence="6" id="KW-0479">Metal-binding</keyword>
<comment type="subcellular location">
    <subcellularLocation>
        <location evidence="2">Endoplasmic reticulum membrane</location>
        <topology evidence="2">Multi-pass membrane protein</topology>
    </subcellularLocation>
</comment>
<evidence type="ECO:0000259" key="17">
    <source>
        <dbReference type="Pfam" id="PF22248"/>
    </source>
</evidence>
<feature type="transmembrane region" description="Helical" evidence="15">
    <location>
        <begin position="476"/>
        <end position="495"/>
    </location>
</feature>
<feature type="transmembrane region" description="Helical" evidence="15">
    <location>
        <begin position="570"/>
        <end position="592"/>
    </location>
</feature>
<evidence type="ECO:0000256" key="3">
    <source>
        <dbReference type="ARBA" id="ARBA00010918"/>
    </source>
</evidence>
<evidence type="ECO:0000256" key="11">
    <source>
        <dbReference type="ARBA" id="ARBA00023049"/>
    </source>
</evidence>
<keyword evidence="11" id="KW-0482">Metalloprotease</keyword>
<evidence type="ECO:0000256" key="1">
    <source>
        <dbReference type="ARBA" id="ARBA00001947"/>
    </source>
</evidence>
<evidence type="ECO:0000259" key="18">
    <source>
        <dbReference type="Pfam" id="PF22249"/>
    </source>
</evidence>
<keyword evidence="9" id="KW-0862">Zinc</keyword>
<evidence type="ECO:0000256" key="4">
    <source>
        <dbReference type="ARBA" id="ARBA00022670"/>
    </source>
</evidence>
<name>A0A834MM93_RHYFE</name>
<dbReference type="Pfam" id="PF22248">
    <property type="entry name" value="ERMP1_C"/>
    <property type="match status" value="1"/>
</dbReference>
<evidence type="ECO:0000256" key="10">
    <source>
        <dbReference type="ARBA" id="ARBA00022989"/>
    </source>
</evidence>
<evidence type="ECO:0000313" key="19">
    <source>
        <dbReference type="EMBL" id="KAF7287971.1"/>
    </source>
</evidence>
<keyword evidence="10 15" id="KW-1133">Transmembrane helix</keyword>
<dbReference type="FunFam" id="3.40.630.10:FF:000008">
    <property type="entry name" value="Endoplasmic reticulum metallopeptidase 1"/>
    <property type="match status" value="1"/>
</dbReference>
<feature type="transmembrane region" description="Helical" evidence="15">
    <location>
        <begin position="368"/>
        <end position="388"/>
    </location>
</feature>
<evidence type="ECO:0000256" key="2">
    <source>
        <dbReference type="ARBA" id="ARBA00004477"/>
    </source>
</evidence>
<comment type="caution">
    <text evidence="19">The sequence shown here is derived from an EMBL/GenBank/DDBJ whole genome shotgun (WGS) entry which is preliminary data.</text>
</comment>
<dbReference type="InterPro" id="IPR053974">
    <property type="entry name" value="ERMP1_1-A_TM"/>
</dbReference>
<dbReference type="GO" id="GO:0005789">
    <property type="term" value="C:endoplasmic reticulum membrane"/>
    <property type="evidence" value="ECO:0007669"/>
    <property type="project" value="UniProtKB-SubCell"/>
</dbReference>
<evidence type="ECO:0000313" key="20">
    <source>
        <dbReference type="Proteomes" id="UP000625711"/>
    </source>
</evidence>
<organism evidence="19 20">
    <name type="scientific">Rhynchophorus ferrugineus</name>
    <name type="common">Red palm weevil</name>
    <name type="synonym">Curculio ferrugineus</name>
    <dbReference type="NCBI Taxonomy" id="354439"/>
    <lineage>
        <taxon>Eukaryota</taxon>
        <taxon>Metazoa</taxon>
        <taxon>Ecdysozoa</taxon>
        <taxon>Arthropoda</taxon>
        <taxon>Hexapoda</taxon>
        <taxon>Insecta</taxon>
        <taxon>Pterygota</taxon>
        <taxon>Neoptera</taxon>
        <taxon>Endopterygota</taxon>
        <taxon>Coleoptera</taxon>
        <taxon>Polyphaga</taxon>
        <taxon>Cucujiformia</taxon>
        <taxon>Curculionidae</taxon>
        <taxon>Dryophthorinae</taxon>
        <taxon>Rhynchophorus</taxon>
    </lineage>
</organism>
<keyword evidence="13" id="KW-0325">Glycoprotein</keyword>
<dbReference type="GO" id="GO:0046872">
    <property type="term" value="F:metal ion binding"/>
    <property type="evidence" value="ECO:0007669"/>
    <property type="project" value="UniProtKB-KW"/>
</dbReference>
<dbReference type="InterPro" id="IPR045175">
    <property type="entry name" value="M28_fam"/>
</dbReference>
<feature type="transmembrane region" description="Helical" evidence="15">
    <location>
        <begin position="532"/>
        <end position="558"/>
    </location>
</feature>
<keyword evidence="20" id="KW-1185">Reference proteome</keyword>
<proteinExistence type="inferred from homology"/>
<feature type="domain" description="Endoplasmic reticulum metallopeptidase 1/1-A TM" evidence="18">
    <location>
        <begin position="402"/>
        <end position="615"/>
    </location>
</feature>
<dbReference type="CDD" id="cd03875">
    <property type="entry name" value="M28_Fxna_like"/>
    <property type="match status" value="1"/>
</dbReference>
<dbReference type="EMBL" id="JAACXV010000001">
    <property type="protein sequence ID" value="KAF7287971.1"/>
    <property type="molecule type" value="Genomic_DNA"/>
</dbReference>
<feature type="transmembrane region" description="Helical" evidence="15">
    <location>
        <begin position="599"/>
        <end position="621"/>
    </location>
</feature>
<keyword evidence="12 15" id="KW-0472">Membrane</keyword>
<dbReference type="Pfam" id="PF04389">
    <property type="entry name" value="Peptidase_M28"/>
    <property type="match status" value="1"/>
</dbReference>
<dbReference type="GO" id="GO:0008235">
    <property type="term" value="F:metalloexopeptidase activity"/>
    <property type="evidence" value="ECO:0007669"/>
    <property type="project" value="InterPro"/>
</dbReference>
<dbReference type="PANTHER" id="PTHR12147">
    <property type="entry name" value="METALLOPEPTIDASE M28 FAMILY MEMBER"/>
    <property type="match status" value="1"/>
</dbReference>
<dbReference type="OrthoDB" id="76293at2759"/>
<keyword evidence="7" id="KW-0378">Hydrolase</keyword>
<evidence type="ECO:0000256" key="6">
    <source>
        <dbReference type="ARBA" id="ARBA00022723"/>
    </source>
</evidence>
<dbReference type="InterPro" id="IPR007484">
    <property type="entry name" value="Peptidase_M28"/>
</dbReference>
<keyword evidence="4" id="KW-0645">Protease</keyword>
<dbReference type="GO" id="GO:0006508">
    <property type="term" value="P:proteolysis"/>
    <property type="evidence" value="ECO:0007669"/>
    <property type="project" value="UniProtKB-KW"/>
</dbReference>